<dbReference type="InterPro" id="IPR036691">
    <property type="entry name" value="Endo/exonu/phosph_ase_sf"/>
</dbReference>
<name>A0A1B6JU15_9HEMI</name>
<dbReference type="EMBL" id="GECU01005015">
    <property type="protein sequence ID" value="JAT02692.1"/>
    <property type="molecule type" value="Transcribed_RNA"/>
</dbReference>
<protein>
    <recommendedName>
        <fullName evidence="1">Reverse transcriptase domain-containing protein</fullName>
    </recommendedName>
</protein>
<reference evidence="2" key="1">
    <citation type="submission" date="2015-11" db="EMBL/GenBank/DDBJ databases">
        <title>De novo transcriptome assembly of four potential Pierce s Disease insect vectors from Arizona vineyards.</title>
        <authorList>
            <person name="Tassone E.E."/>
        </authorList>
    </citation>
    <scope>NUCLEOTIDE SEQUENCE</scope>
</reference>
<accession>A0A1B6JU15</accession>
<dbReference type="InterPro" id="IPR043502">
    <property type="entry name" value="DNA/RNA_pol_sf"/>
</dbReference>
<feature type="non-terminal residue" evidence="2">
    <location>
        <position position="617"/>
    </location>
</feature>
<dbReference type="InterPro" id="IPR005135">
    <property type="entry name" value="Endo/exonuclease/phosphatase"/>
</dbReference>
<dbReference type="InterPro" id="IPR000477">
    <property type="entry name" value="RT_dom"/>
</dbReference>
<dbReference type="GO" id="GO:0071897">
    <property type="term" value="P:DNA biosynthetic process"/>
    <property type="evidence" value="ECO:0007669"/>
    <property type="project" value="UniProtKB-ARBA"/>
</dbReference>
<organism evidence="2">
    <name type="scientific">Homalodisca liturata</name>
    <dbReference type="NCBI Taxonomy" id="320908"/>
    <lineage>
        <taxon>Eukaryota</taxon>
        <taxon>Metazoa</taxon>
        <taxon>Ecdysozoa</taxon>
        <taxon>Arthropoda</taxon>
        <taxon>Hexapoda</taxon>
        <taxon>Insecta</taxon>
        <taxon>Pterygota</taxon>
        <taxon>Neoptera</taxon>
        <taxon>Paraneoptera</taxon>
        <taxon>Hemiptera</taxon>
        <taxon>Auchenorrhyncha</taxon>
        <taxon>Membracoidea</taxon>
        <taxon>Cicadellidae</taxon>
        <taxon>Cicadellinae</taxon>
        <taxon>Proconiini</taxon>
        <taxon>Homalodisca</taxon>
    </lineage>
</organism>
<evidence type="ECO:0000259" key="1">
    <source>
        <dbReference type="PROSITE" id="PS50878"/>
    </source>
</evidence>
<dbReference type="Pfam" id="PF14529">
    <property type="entry name" value="Exo_endo_phos_2"/>
    <property type="match status" value="1"/>
</dbReference>
<proteinExistence type="predicted"/>
<evidence type="ECO:0000313" key="2">
    <source>
        <dbReference type="EMBL" id="JAT02692.1"/>
    </source>
</evidence>
<gene>
    <name evidence="2" type="ORF">g.45758</name>
</gene>
<dbReference type="SUPFAM" id="SSF56672">
    <property type="entry name" value="DNA/RNA polymerases"/>
    <property type="match status" value="1"/>
</dbReference>
<dbReference type="PANTHER" id="PTHR47510:SF3">
    <property type="entry name" value="ENDO_EXONUCLEASE_PHOSPHATASE DOMAIN-CONTAINING PROTEIN"/>
    <property type="match status" value="1"/>
</dbReference>
<dbReference type="PROSITE" id="PS50878">
    <property type="entry name" value="RT_POL"/>
    <property type="match status" value="1"/>
</dbReference>
<dbReference type="Gene3D" id="3.60.10.10">
    <property type="entry name" value="Endonuclease/exonuclease/phosphatase"/>
    <property type="match status" value="1"/>
</dbReference>
<feature type="domain" description="Reverse transcriptase" evidence="1">
    <location>
        <begin position="484"/>
        <end position="617"/>
    </location>
</feature>
<dbReference type="PANTHER" id="PTHR47510">
    <property type="entry name" value="REVERSE TRANSCRIPTASE DOMAIN-CONTAINING PROTEIN"/>
    <property type="match status" value="1"/>
</dbReference>
<dbReference type="SUPFAM" id="SSF56219">
    <property type="entry name" value="DNase I-like"/>
    <property type="match status" value="1"/>
</dbReference>
<dbReference type="Pfam" id="PF00078">
    <property type="entry name" value="RVT_1"/>
    <property type="match status" value="1"/>
</dbReference>
<sequence length="617" mass="71361">MGFNIFHLNIQLIKNKLDMLNIWINELNITIDIITINEHWLVEEELLLYPPLGFNLASSYCRKPPLIRGGSSVYARVGMEFQIISLENYCFPLVFEASAILLKKEDFLIVIIYRTPDSDVKIFFCLLDTLLQFLSKTYKETIVLLGDFNINIIKNSFEKESFLNLSRTYNMYCLNLENTRGEACLDNIITNINTRKLKCKVVEPHLSDHAGILASLYKSNLTNIQCAVKTNDMYKKIRVMTPITIDSFKKLLLEVDWTRLKFFYTVDEAFSYFINLLTSLYEETCYLKEVIVKNSKRPNIQWFTPKLKNFRSFVLVCYDNVKNSKGIERELLAKSVYKEARKRYKALIKEEKLLANEDYIKRSKNKCKAAWNIIKAEKSTESQSHESYIDSNVFNDYFINVALDMNKTQVPDDFSVALSLVNNYVNSCTPRNTLYWKVVVVEDVLKCASELNLSGSEDYYGFSNKITKQIISVIAEPLTYLFNRMLIEGTFPQCLKIAKVFPMYKKGDKTNPSSYRPISLIPIFSKIFEYCIKNQLQNFFMLNGLFCKEQFGFLPGLNTTKAVETLVGNVIHNYEYKTSSATLIDLSKAFDSIPHELLISKLYCYSVQGSELNLLVS</sequence>
<dbReference type="AlphaFoldDB" id="A0A1B6JU15"/>
<dbReference type="GO" id="GO:0003824">
    <property type="term" value="F:catalytic activity"/>
    <property type="evidence" value="ECO:0007669"/>
    <property type="project" value="InterPro"/>
</dbReference>